<evidence type="ECO:0000313" key="1">
    <source>
        <dbReference type="EMBL" id="MTT76849.1"/>
    </source>
</evidence>
<proteinExistence type="predicted"/>
<dbReference type="EMBL" id="WNBM01000013">
    <property type="protein sequence ID" value="MTT76849.1"/>
    <property type="molecule type" value="Genomic_DNA"/>
</dbReference>
<name>A0A7X3BWL8_9FIRM</name>
<dbReference type="Proteomes" id="UP000443070">
    <property type="component" value="Unassembled WGS sequence"/>
</dbReference>
<sequence>MVSEVLIYFVADGNFVPLSVNPEMLPIEREGRNETTDIVGIGEVNLLRLPKLRTCTLESYFPAMGALGSFGGTKAYNWLKRLQETKKPLKLVVTRLNISMLMTIESLKRETRGGEHDDIYFSIELKEYKQYGIAKLQRDAQGNIVDGVSKRTDVDTLIGNNPVASLTQPLKSDDTLWTVASKYLGDGSRWLEILALNPALGDGLGTLLGVTLNLPKNVEKTL</sequence>
<gene>
    <name evidence="1" type="ORF">GMD11_11365</name>
    <name evidence="2" type="ORF">GMD18_11570</name>
</gene>
<dbReference type="RefSeq" id="WP_149877478.1">
    <property type="nucleotide sequence ID" value="NZ_WNBG01000015.1"/>
</dbReference>
<keyword evidence="3" id="KW-1185">Reference proteome</keyword>
<dbReference type="Proteomes" id="UP000484547">
    <property type="component" value="Unassembled WGS sequence"/>
</dbReference>
<organism evidence="1 4">
    <name type="scientific">Phascolarctobacterium faecium</name>
    <dbReference type="NCBI Taxonomy" id="33025"/>
    <lineage>
        <taxon>Bacteria</taxon>
        <taxon>Bacillati</taxon>
        <taxon>Bacillota</taxon>
        <taxon>Negativicutes</taxon>
        <taxon>Acidaminococcales</taxon>
        <taxon>Acidaminococcaceae</taxon>
        <taxon>Phascolarctobacterium</taxon>
    </lineage>
</organism>
<reference evidence="3 4" key="1">
    <citation type="journal article" date="2019" name="Nat. Med.">
        <title>A library of human gut bacterial isolates paired with longitudinal multiomics data enables mechanistic microbiome research.</title>
        <authorList>
            <person name="Poyet M."/>
            <person name="Groussin M."/>
            <person name="Gibbons S.M."/>
            <person name="Avila-Pacheco J."/>
            <person name="Jiang X."/>
            <person name="Kearney S.M."/>
            <person name="Perrotta A.R."/>
            <person name="Berdy B."/>
            <person name="Zhao S."/>
            <person name="Lieberman T.D."/>
            <person name="Swanson P.K."/>
            <person name="Smith M."/>
            <person name="Roesemann S."/>
            <person name="Alexander J.E."/>
            <person name="Rich S.A."/>
            <person name="Livny J."/>
            <person name="Vlamakis H."/>
            <person name="Clish C."/>
            <person name="Bullock K."/>
            <person name="Deik A."/>
            <person name="Scott J."/>
            <person name="Pierce K.A."/>
            <person name="Xavier R.J."/>
            <person name="Alm E.J."/>
        </authorList>
    </citation>
    <scope>NUCLEOTIDE SEQUENCE [LARGE SCALE GENOMIC DNA]</scope>
    <source>
        <strain evidence="1 4">BIOML-A13</strain>
        <strain evidence="2 3">BIOML-A3</strain>
    </source>
</reference>
<accession>A0A7X3BWL8</accession>
<dbReference type="OrthoDB" id="9800780at2"/>
<protein>
    <submittedName>
        <fullName evidence="1">LysM peptidoglycan-binding domain-containing protein</fullName>
    </submittedName>
</protein>
<dbReference type="EMBL" id="WNBW01000015">
    <property type="protein sequence ID" value="MTU05020.1"/>
    <property type="molecule type" value="Genomic_DNA"/>
</dbReference>
<comment type="caution">
    <text evidence="1">The sequence shown here is derived from an EMBL/GenBank/DDBJ whole genome shotgun (WGS) entry which is preliminary data.</text>
</comment>
<evidence type="ECO:0000313" key="4">
    <source>
        <dbReference type="Proteomes" id="UP000484547"/>
    </source>
</evidence>
<evidence type="ECO:0000313" key="3">
    <source>
        <dbReference type="Proteomes" id="UP000443070"/>
    </source>
</evidence>
<dbReference type="AlphaFoldDB" id="A0A7X3BWL8"/>
<evidence type="ECO:0000313" key="2">
    <source>
        <dbReference type="EMBL" id="MTU05020.1"/>
    </source>
</evidence>